<feature type="transmembrane region" description="Helical" evidence="5">
    <location>
        <begin position="137"/>
        <end position="156"/>
    </location>
</feature>
<comment type="caution">
    <text evidence="6">The sequence shown here is derived from an EMBL/GenBank/DDBJ whole genome shotgun (WGS) entry which is preliminary data.</text>
</comment>
<organism evidence="6 7">
    <name type="scientific">Acerihabitans arboris</name>
    <dbReference type="NCBI Taxonomy" id="2691583"/>
    <lineage>
        <taxon>Bacteria</taxon>
        <taxon>Pseudomonadati</taxon>
        <taxon>Pseudomonadota</taxon>
        <taxon>Gammaproteobacteria</taxon>
        <taxon>Enterobacterales</taxon>
        <taxon>Pectobacteriaceae</taxon>
        <taxon>Acerihabitans</taxon>
    </lineage>
</organism>
<dbReference type="GO" id="GO:0030255">
    <property type="term" value="P:protein secretion by the type IV secretion system"/>
    <property type="evidence" value="ECO:0007669"/>
    <property type="project" value="InterPro"/>
</dbReference>
<evidence type="ECO:0000256" key="2">
    <source>
        <dbReference type="ARBA" id="ARBA00022692"/>
    </source>
</evidence>
<keyword evidence="2 5" id="KW-0812">Transmembrane</keyword>
<proteinExistence type="predicted"/>
<dbReference type="RefSeq" id="WP_162367034.1">
    <property type="nucleotide sequence ID" value="NZ_WUBS01000011.1"/>
</dbReference>
<name>A0A845STE4_9GAMM</name>
<dbReference type="AlphaFoldDB" id="A0A845STE4"/>
<keyword evidence="7" id="KW-1185">Reference proteome</keyword>
<evidence type="ECO:0000256" key="4">
    <source>
        <dbReference type="ARBA" id="ARBA00023136"/>
    </source>
</evidence>
<dbReference type="GO" id="GO:0016020">
    <property type="term" value="C:membrane"/>
    <property type="evidence" value="ECO:0007669"/>
    <property type="project" value="UniProtKB-SubCell"/>
</dbReference>
<protein>
    <submittedName>
        <fullName evidence="6">Conjugal transfer protein TrbL</fullName>
    </submittedName>
</protein>
<reference evidence="6 7" key="2">
    <citation type="submission" date="2020-02" db="EMBL/GenBank/DDBJ databases">
        <title>The new genus of Enterobacteriales.</title>
        <authorList>
            <person name="Kim I.S."/>
        </authorList>
    </citation>
    <scope>NUCLEOTIDE SEQUENCE [LARGE SCALE GENOMIC DNA]</scope>
    <source>
        <strain evidence="6 7">SAP-6</strain>
    </source>
</reference>
<accession>A0A845STE4</accession>
<evidence type="ECO:0000256" key="3">
    <source>
        <dbReference type="ARBA" id="ARBA00022989"/>
    </source>
</evidence>
<dbReference type="Pfam" id="PF04610">
    <property type="entry name" value="TrbL"/>
    <property type="match status" value="1"/>
</dbReference>
<gene>
    <name evidence="6" type="ORF">GRH90_16415</name>
</gene>
<feature type="transmembrane region" description="Helical" evidence="5">
    <location>
        <begin position="232"/>
        <end position="251"/>
    </location>
</feature>
<feature type="transmembrane region" description="Helical" evidence="5">
    <location>
        <begin position="190"/>
        <end position="212"/>
    </location>
</feature>
<evidence type="ECO:0000313" key="6">
    <source>
        <dbReference type="EMBL" id="NDL64325.1"/>
    </source>
</evidence>
<keyword evidence="4 5" id="KW-0472">Membrane</keyword>
<feature type="transmembrane region" description="Helical" evidence="5">
    <location>
        <begin position="27"/>
        <end position="46"/>
    </location>
</feature>
<evidence type="ECO:0000256" key="5">
    <source>
        <dbReference type="SAM" id="Phobius"/>
    </source>
</evidence>
<keyword evidence="3 5" id="KW-1133">Transmembrane helix</keyword>
<dbReference type="EMBL" id="WUBS01000011">
    <property type="protein sequence ID" value="NDL64325.1"/>
    <property type="molecule type" value="Genomic_DNA"/>
</dbReference>
<sequence length="349" mass="36687">MSGGIFVGMDKNIMDGLNAVLEGQSSTYGSMISIIVVSSFTLFIVYRGYQTLGGKLQTPVEDVVWDVGRMLLITTFVLNRDSWLDAVIAAIEGLKDGVSGDDNVWVLLDTVWEKAQTLGQTLFNLDTSTYVQLSGGFAEVLVWGGAIVLLLAATFVNLLAEITLLLMTTTAPLFIFCLLYGFLKPMFDNWLKTIFTAILTIMFSALSIRIAINYLNKILDASIGTSSNSNMVTLAAQCLLAGIASGVVVYFSAKIASALSGAAVQATLQGAVMSGLGGLGGLVKKSSDAAKPAMKVGAAGAKLAAKGGVSAAGATGKLIAVGTGKALSAWQKRAAAIENMKRFNQQRNR</sequence>
<dbReference type="Proteomes" id="UP000461443">
    <property type="component" value="Unassembled WGS sequence"/>
</dbReference>
<evidence type="ECO:0000256" key="1">
    <source>
        <dbReference type="ARBA" id="ARBA00004141"/>
    </source>
</evidence>
<comment type="subcellular location">
    <subcellularLocation>
        <location evidence="1">Membrane</location>
        <topology evidence="1">Multi-pass membrane protein</topology>
    </subcellularLocation>
</comment>
<evidence type="ECO:0000313" key="7">
    <source>
        <dbReference type="Proteomes" id="UP000461443"/>
    </source>
</evidence>
<feature type="transmembrane region" description="Helical" evidence="5">
    <location>
        <begin position="162"/>
        <end position="183"/>
    </location>
</feature>
<dbReference type="InterPro" id="IPR007688">
    <property type="entry name" value="Conjugal_tfr_TrbL/VirB6"/>
</dbReference>
<reference evidence="6 7" key="1">
    <citation type="submission" date="2019-12" db="EMBL/GenBank/DDBJ databases">
        <authorList>
            <person name="Lee S.D."/>
        </authorList>
    </citation>
    <scope>NUCLEOTIDE SEQUENCE [LARGE SCALE GENOMIC DNA]</scope>
    <source>
        <strain evidence="6 7">SAP-6</strain>
    </source>
</reference>